<dbReference type="AlphaFoldDB" id="A0A0E0BJ09"/>
<reference evidence="2" key="2">
    <citation type="submission" date="2018-05" db="EMBL/GenBank/DDBJ databases">
        <title>OgluRS3 (Oryza glumaepatula Reference Sequence Version 3).</title>
        <authorList>
            <person name="Zhang J."/>
            <person name="Kudrna D."/>
            <person name="Lee S."/>
            <person name="Talag J."/>
            <person name="Welchert J."/>
            <person name="Wing R.A."/>
        </authorList>
    </citation>
    <scope>NUCLEOTIDE SEQUENCE [LARGE SCALE GENOMIC DNA]</scope>
</reference>
<sequence length="78" mass="8709">MALQFRPGGRRLGRSPPRCLLRTRVCLQPPDLFRLVLSLGNFPVVVVLMGIMVVLRVWIVLNLMGKVLGLGREKASNI</sequence>
<evidence type="ECO:0000313" key="3">
    <source>
        <dbReference type="Proteomes" id="UP000026961"/>
    </source>
</evidence>
<feature type="transmembrane region" description="Helical" evidence="1">
    <location>
        <begin position="42"/>
        <end position="64"/>
    </location>
</feature>
<accession>A0A0E0BJ09</accession>
<proteinExistence type="predicted"/>
<reference evidence="2" key="1">
    <citation type="submission" date="2015-04" db="UniProtKB">
        <authorList>
            <consortium name="EnsemblPlants"/>
        </authorList>
    </citation>
    <scope>IDENTIFICATION</scope>
</reference>
<keyword evidence="3" id="KW-1185">Reference proteome</keyword>
<evidence type="ECO:0000313" key="2">
    <source>
        <dbReference type="EnsemblPlants" id="OGLUM11G12920.1"/>
    </source>
</evidence>
<dbReference type="HOGENOM" id="CLU_2625949_0_0_1"/>
<organism evidence="2">
    <name type="scientific">Oryza glumipatula</name>
    <dbReference type="NCBI Taxonomy" id="40148"/>
    <lineage>
        <taxon>Eukaryota</taxon>
        <taxon>Viridiplantae</taxon>
        <taxon>Streptophyta</taxon>
        <taxon>Embryophyta</taxon>
        <taxon>Tracheophyta</taxon>
        <taxon>Spermatophyta</taxon>
        <taxon>Magnoliopsida</taxon>
        <taxon>Liliopsida</taxon>
        <taxon>Poales</taxon>
        <taxon>Poaceae</taxon>
        <taxon>BOP clade</taxon>
        <taxon>Oryzoideae</taxon>
        <taxon>Oryzeae</taxon>
        <taxon>Oryzinae</taxon>
        <taxon>Oryza</taxon>
    </lineage>
</organism>
<keyword evidence="1" id="KW-0472">Membrane</keyword>
<keyword evidence="1" id="KW-0812">Transmembrane</keyword>
<dbReference type="EnsemblPlants" id="OGLUM11G12920.1">
    <property type="protein sequence ID" value="OGLUM11G12920.1"/>
    <property type="gene ID" value="OGLUM11G12920"/>
</dbReference>
<name>A0A0E0BJ09_9ORYZ</name>
<keyword evidence="1" id="KW-1133">Transmembrane helix</keyword>
<protein>
    <submittedName>
        <fullName evidence="2">Uncharacterized protein</fullName>
    </submittedName>
</protein>
<evidence type="ECO:0000256" key="1">
    <source>
        <dbReference type="SAM" id="Phobius"/>
    </source>
</evidence>
<dbReference type="Proteomes" id="UP000026961">
    <property type="component" value="Chromosome 11"/>
</dbReference>
<dbReference type="Gramene" id="OGLUM11G12920.1">
    <property type="protein sequence ID" value="OGLUM11G12920.1"/>
    <property type="gene ID" value="OGLUM11G12920"/>
</dbReference>